<keyword evidence="3" id="KW-1185">Reference proteome</keyword>
<gene>
    <name evidence="2" type="ORF">MRX98_02290</name>
</gene>
<protein>
    <recommendedName>
        <fullName evidence="4">Calcineurin-like phosphoesterase domain-containing protein</fullName>
    </recommendedName>
</protein>
<dbReference type="RefSeq" id="WP_246902664.1">
    <property type="nucleotide sequence ID" value="NZ_JALJRB010000002.1"/>
</dbReference>
<evidence type="ECO:0008006" key="4">
    <source>
        <dbReference type="Google" id="ProtNLM"/>
    </source>
</evidence>
<evidence type="ECO:0000256" key="1">
    <source>
        <dbReference type="SAM" id="SignalP"/>
    </source>
</evidence>
<dbReference type="InterPro" id="IPR006179">
    <property type="entry name" value="5_nucleotidase/apyrase"/>
</dbReference>
<dbReference type="InterPro" id="IPR029052">
    <property type="entry name" value="Metallo-depent_PP-like"/>
</dbReference>
<name>A0AA41R031_9BACT</name>
<evidence type="ECO:0000313" key="3">
    <source>
        <dbReference type="Proteomes" id="UP001165427"/>
    </source>
</evidence>
<organism evidence="2 3">
    <name type="scientific">Desulfatitalea alkaliphila</name>
    <dbReference type="NCBI Taxonomy" id="2929485"/>
    <lineage>
        <taxon>Bacteria</taxon>
        <taxon>Pseudomonadati</taxon>
        <taxon>Thermodesulfobacteriota</taxon>
        <taxon>Desulfobacteria</taxon>
        <taxon>Desulfobacterales</taxon>
        <taxon>Desulfosarcinaceae</taxon>
        <taxon>Desulfatitalea</taxon>
    </lineage>
</organism>
<dbReference type="SUPFAM" id="SSF56300">
    <property type="entry name" value="Metallo-dependent phosphatases"/>
    <property type="match status" value="1"/>
</dbReference>
<dbReference type="GO" id="GO:0016787">
    <property type="term" value="F:hydrolase activity"/>
    <property type="evidence" value="ECO:0007669"/>
    <property type="project" value="InterPro"/>
</dbReference>
<evidence type="ECO:0000313" key="2">
    <source>
        <dbReference type="EMBL" id="MCJ8499389.1"/>
    </source>
</evidence>
<feature type="signal peptide" evidence="1">
    <location>
        <begin position="1"/>
        <end position="36"/>
    </location>
</feature>
<keyword evidence="1" id="KW-0732">Signal</keyword>
<dbReference type="EMBL" id="JALJRB010000002">
    <property type="protein sequence ID" value="MCJ8499389.1"/>
    <property type="molecule type" value="Genomic_DNA"/>
</dbReference>
<dbReference type="Proteomes" id="UP001165427">
    <property type="component" value="Unassembled WGS sequence"/>
</dbReference>
<proteinExistence type="predicted"/>
<dbReference type="GO" id="GO:0030288">
    <property type="term" value="C:outer membrane-bounded periplasmic space"/>
    <property type="evidence" value="ECO:0007669"/>
    <property type="project" value="TreeGrafter"/>
</dbReference>
<sequence>MGQMTGLRTVPPRTVACVLLILAALLLVPLGQPASAQETAPPKPMRRVVVVATNDLRGQLLPCAYCGDITFGGLPRRAAFLQTLRASAGETLAPMPFILIENGDLLAPGQEFPDLHAELLVSALNRMGYDLFSIGAVDLRGGPNHLRKLADMAEFPLLGANVNPQVADSQLQPLAFKTMDGVRVAFIGWIDPESIIRTASSPTLPDGAALQELVAEARTEADIVILSAHMRLSRIKALLRVVPGIDLAILSHHRQTYHGRIEGGPLVISPGWKGEKVAVIQLSWDPASKRVAAMDYALHTLDRTIADDPGMLQTISAFNAELDGARQGEKTRQAMVKDMVENARHMSPEEFFRAYGLSLDNTPPMQR</sequence>
<comment type="caution">
    <text evidence="2">The sequence shown here is derived from an EMBL/GenBank/DDBJ whole genome shotgun (WGS) entry which is preliminary data.</text>
</comment>
<dbReference type="GO" id="GO:0009166">
    <property type="term" value="P:nucleotide catabolic process"/>
    <property type="evidence" value="ECO:0007669"/>
    <property type="project" value="InterPro"/>
</dbReference>
<feature type="chain" id="PRO_5041272601" description="Calcineurin-like phosphoesterase domain-containing protein" evidence="1">
    <location>
        <begin position="37"/>
        <end position="367"/>
    </location>
</feature>
<dbReference type="PANTHER" id="PTHR11575">
    <property type="entry name" value="5'-NUCLEOTIDASE-RELATED"/>
    <property type="match status" value="1"/>
</dbReference>
<reference evidence="2" key="1">
    <citation type="submission" date="2022-04" db="EMBL/GenBank/DDBJ databases">
        <title>Desulfatitalea alkaliphila sp. nov., a novel anaerobic sulfate-reducing bacterium isolated from terrestrial mud volcano, Taman Peninsula, Russia.</title>
        <authorList>
            <person name="Khomyakova M.A."/>
            <person name="Merkel A.Y."/>
            <person name="Slobodkin A.I."/>
        </authorList>
    </citation>
    <scope>NUCLEOTIDE SEQUENCE</scope>
    <source>
        <strain evidence="2">M08but</strain>
    </source>
</reference>
<accession>A0AA41R031</accession>
<dbReference type="PANTHER" id="PTHR11575:SF24">
    <property type="entry name" value="5'-NUCLEOTIDASE"/>
    <property type="match status" value="1"/>
</dbReference>
<dbReference type="AlphaFoldDB" id="A0AA41R031"/>
<dbReference type="Gene3D" id="3.60.21.10">
    <property type="match status" value="1"/>
</dbReference>